<dbReference type="InterPro" id="IPR036390">
    <property type="entry name" value="WH_DNA-bd_sf"/>
</dbReference>
<dbReference type="InterPro" id="IPR036388">
    <property type="entry name" value="WH-like_DNA-bd_sf"/>
</dbReference>
<dbReference type="Proteomes" id="UP000037594">
    <property type="component" value="Unassembled WGS sequence"/>
</dbReference>
<keyword evidence="2" id="KW-0805">Transcription regulation</keyword>
<feature type="domain" description="HTH lysR-type" evidence="5">
    <location>
        <begin position="11"/>
        <end position="68"/>
    </location>
</feature>
<dbReference type="GO" id="GO:0003677">
    <property type="term" value="F:DNA binding"/>
    <property type="evidence" value="ECO:0007669"/>
    <property type="project" value="UniProtKB-KW"/>
</dbReference>
<evidence type="ECO:0000256" key="2">
    <source>
        <dbReference type="ARBA" id="ARBA00023015"/>
    </source>
</evidence>
<dbReference type="AlphaFoldDB" id="A0A0J8TZL0"/>
<dbReference type="PANTHER" id="PTHR30419:SF8">
    <property type="entry name" value="NITROGEN ASSIMILATION TRANSCRIPTIONAL ACTIVATOR-RELATED"/>
    <property type="match status" value="1"/>
</dbReference>
<comment type="similarity">
    <text evidence="1">Belongs to the LysR transcriptional regulatory family.</text>
</comment>
<dbReference type="RefSeq" id="WP_048896409.1">
    <property type="nucleotide sequence ID" value="NZ_LFOD01000039.1"/>
</dbReference>
<dbReference type="SUPFAM" id="SSF46785">
    <property type="entry name" value="Winged helix' DNA-binding domain"/>
    <property type="match status" value="1"/>
</dbReference>
<sequence>MNPPKLLDGRLKIRHLVLVDALTRQGSVVGAAAELHVTQPVATRGLHDIEEILGVSLYDRGPRGISPTIFGQAFTEHARVVLAQLNQASRHVMELADAERGTVVVGTHLAGSNNLLPVSIGRLKASRPSLTVIVREGTPDALLAELEGGRVDVIVGRLTSPSTEFITRTPLYNETVRLFVRVGHPLSQEGLDQPCTTDVQALADYPWILPGSETSLRRELEEFFARHDLDLPRNRIEVTSFLTMRRLLMTNDYIAALPSIIATEDIRIRPLPVPLDTTSHSVGITTAAMRTLSPAAVALIDSLKHTARHFWTGSRFLDS</sequence>
<dbReference type="EMBL" id="LFOD01000039">
    <property type="protein sequence ID" value="KMV14866.1"/>
    <property type="molecule type" value="Genomic_DNA"/>
</dbReference>
<dbReference type="GO" id="GO:0005829">
    <property type="term" value="C:cytosol"/>
    <property type="evidence" value="ECO:0007669"/>
    <property type="project" value="TreeGrafter"/>
</dbReference>
<dbReference type="SUPFAM" id="SSF53850">
    <property type="entry name" value="Periplasmic binding protein-like II"/>
    <property type="match status" value="1"/>
</dbReference>
<protein>
    <submittedName>
        <fullName evidence="6">LysR family transcriptional regulator</fullName>
    </submittedName>
</protein>
<dbReference type="Gene3D" id="3.40.190.290">
    <property type="match status" value="1"/>
</dbReference>
<evidence type="ECO:0000259" key="5">
    <source>
        <dbReference type="PROSITE" id="PS50931"/>
    </source>
</evidence>
<dbReference type="GO" id="GO:0003700">
    <property type="term" value="F:DNA-binding transcription factor activity"/>
    <property type="evidence" value="ECO:0007669"/>
    <property type="project" value="InterPro"/>
</dbReference>
<reference evidence="6 7" key="1">
    <citation type="submission" date="2015-06" db="EMBL/GenBank/DDBJ databases">
        <title>Genome sequence of Mycobacterium conceptionense strain MLE.</title>
        <authorList>
            <person name="Greninger A.L."/>
            <person name="Cunningham G."/>
            <person name="Chiu C.Y."/>
            <person name="Miller S."/>
        </authorList>
    </citation>
    <scope>NUCLEOTIDE SEQUENCE [LARGE SCALE GENOMIC DNA]</scope>
    <source>
        <strain evidence="6 7">MLE</strain>
    </source>
</reference>
<proteinExistence type="inferred from homology"/>
<dbReference type="InterPro" id="IPR050950">
    <property type="entry name" value="HTH-type_LysR_regulators"/>
</dbReference>
<evidence type="ECO:0000313" key="7">
    <source>
        <dbReference type="Proteomes" id="UP000037594"/>
    </source>
</evidence>
<evidence type="ECO:0000256" key="3">
    <source>
        <dbReference type="ARBA" id="ARBA00023125"/>
    </source>
</evidence>
<dbReference type="PANTHER" id="PTHR30419">
    <property type="entry name" value="HTH-TYPE TRANSCRIPTIONAL REGULATOR YBHD"/>
    <property type="match status" value="1"/>
</dbReference>
<name>A0A0J8TZL0_9MYCO</name>
<comment type="caution">
    <text evidence="6">The sequence shown here is derived from an EMBL/GenBank/DDBJ whole genome shotgun (WGS) entry which is preliminary data.</text>
</comment>
<gene>
    <name evidence="6" type="ORF">ACT17_28395</name>
</gene>
<dbReference type="PROSITE" id="PS50931">
    <property type="entry name" value="HTH_LYSR"/>
    <property type="match status" value="1"/>
</dbReference>
<dbReference type="OrthoDB" id="3176554at2"/>
<dbReference type="Pfam" id="PF00126">
    <property type="entry name" value="HTH_1"/>
    <property type="match status" value="1"/>
</dbReference>
<evidence type="ECO:0000256" key="4">
    <source>
        <dbReference type="ARBA" id="ARBA00023163"/>
    </source>
</evidence>
<dbReference type="InterPro" id="IPR005119">
    <property type="entry name" value="LysR_subst-bd"/>
</dbReference>
<dbReference type="InterPro" id="IPR000847">
    <property type="entry name" value="LysR_HTH_N"/>
</dbReference>
<dbReference type="Gene3D" id="1.10.10.10">
    <property type="entry name" value="Winged helix-like DNA-binding domain superfamily/Winged helix DNA-binding domain"/>
    <property type="match status" value="1"/>
</dbReference>
<organism evidence="6 7">
    <name type="scientific">Mycolicibacterium conceptionense</name>
    <dbReference type="NCBI Taxonomy" id="451644"/>
    <lineage>
        <taxon>Bacteria</taxon>
        <taxon>Bacillati</taxon>
        <taxon>Actinomycetota</taxon>
        <taxon>Actinomycetes</taxon>
        <taxon>Mycobacteriales</taxon>
        <taxon>Mycobacteriaceae</taxon>
        <taxon>Mycolicibacterium</taxon>
    </lineage>
</organism>
<evidence type="ECO:0000256" key="1">
    <source>
        <dbReference type="ARBA" id="ARBA00009437"/>
    </source>
</evidence>
<evidence type="ECO:0000313" key="6">
    <source>
        <dbReference type="EMBL" id="KMV14866.1"/>
    </source>
</evidence>
<accession>A0A0J8TZL0</accession>
<dbReference type="PATRIC" id="fig|451644.5.peg.5820"/>
<keyword evidence="4" id="KW-0804">Transcription</keyword>
<dbReference type="Pfam" id="PF03466">
    <property type="entry name" value="LysR_substrate"/>
    <property type="match status" value="1"/>
</dbReference>
<keyword evidence="3" id="KW-0238">DNA-binding</keyword>